<dbReference type="SMART" id="SM00304">
    <property type="entry name" value="HAMP"/>
    <property type="match status" value="1"/>
</dbReference>
<dbReference type="CDD" id="cd18773">
    <property type="entry name" value="PDC1_HK_sensor"/>
    <property type="match status" value="1"/>
</dbReference>
<dbReference type="HOGENOM" id="CLU_020306_1_0_7"/>
<evidence type="ECO:0000256" key="1">
    <source>
        <dbReference type="ARBA" id="ARBA00022801"/>
    </source>
</evidence>
<dbReference type="Proteomes" id="UP000000739">
    <property type="component" value="Chromosome"/>
</dbReference>
<dbReference type="SUPFAM" id="SSF103190">
    <property type="entry name" value="Sensory domain-like"/>
    <property type="match status" value="1"/>
</dbReference>
<dbReference type="Gene3D" id="6.10.340.10">
    <property type="match status" value="1"/>
</dbReference>
<proteinExistence type="predicted"/>
<accession>B8FEP2</accession>
<dbReference type="PROSITE" id="PS50885">
    <property type="entry name" value="HAMP"/>
    <property type="match status" value="1"/>
</dbReference>
<dbReference type="InterPro" id="IPR001932">
    <property type="entry name" value="PPM-type_phosphatase-like_dom"/>
</dbReference>
<dbReference type="InterPro" id="IPR003660">
    <property type="entry name" value="HAMP_dom"/>
</dbReference>
<dbReference type="PANTHER" id="PTHR43156">
    <property type="entry name" value="STAGE II SPORULATION PROTEIN E-RELATED"/>
    <property type="match status" value="1"/>
</dbReference>
<dbReference type="Gene3D" id="3.30.450.20">
    <property type="entry name" value="PAS domain"/>
    <property type="match status" value="1"/>
</dbReference>
<dbReference type="KEGG" id="dal:Dalk_1872"/>
<reference evidence="4 5" key="1">
    <citation type="journal article" date="2012" name="Environ. Microbiol.">
        <title>The genome sequence of Desulfatibacillum alkenivorans AK-01: a blueprint for anaerobic alkane oxidation.</title>
        <authorList>
            <person name="Callaghan A.V."/>
            <person name="Morris B.E."/>
            <person name="Pereira I.A."/>
            <person name="McInerney M.J."/>
            <person name="Austin R.N."/>
            <person name="Groves J.T."/>
            <person name="Kukor J.J."/>
            <person name="Suflita J.M."/>
            <person name="Young L.Y."/>
            <person name="Zylstra G.J."/>
            <person name="Wawrik B."/>
        </authorList>
    </citation>
    <scope>NUCLEOTIDE SEQUENCE [LARGE SCALE GENOMIC DNA]</scope>
    <source>
        <strain evidence="4 5">AK-01</strain>
    </source>
</reference>
<gene>
    <name evidence="4" type="ordered locus">Dalk_1872</name>
</gene>
<dbReference type="Pfam" id="PF00672">
    <property type="entry name" value="HAMP"/>
    <property type="match status" value="1"/>
</dbReference>
<feature type="transmembrane region" description="Helical" evidence="2">
    <location>
        <begin position="392"/>
        <end position="414"/>
    </location>
</feature>
<dbReference type="GO" id="GO:0016791">
    <property type="term" value="F:phosphatase activity"/>
    <property type="evidence" value="ECO:0007669"/>
    <property type="project" value="TreeGrafter"/>
</dbReference>
<feature type="domain" description="HAMP" evidence="3">
    <location>
        <begin position="415"/>
        <end position="467"/>
    </location>
</feature>
<keyword evidence="5" id="KW-1185">Reference proteome</keyword>
<dbReference type="SUPFAM" id="SSF81606">
    <property type="entry name" value="PP2C-like"/>
    <property type="match status" value="1"/>
</dbReference>
<dbReference type="Pfam" id="PF07228">
    <property type="entry name" value="SpoIIE"/>
    <property type="match status" value="1"/>
</dbReference>
<keyword evidence="2" id="KW-0472">Membrane</keyword>
<keyword evidence="2" id="KW-0812">Transmembrane</keyword>
<dbReference type="SMART" id="SM00331">
    <property type="entry name" value="PP2C_SIG"/>
    <property type="match status" value="1"/>
</dbReference>
<dbReference type="InterPro" id="IPR029151">
    <property type="entry name" value="Sensor-like_sf"/>
</dbReference>
<dbReference type="eggNOG" id="COG2208">
    <property type="taxonomic scope" value="Bacteria"/>
</dbReference>
<dbReference type="Gene3D" id="3.60.40.10">
    <property type="entry name" value="PPM-type phosphatase domain"/>
    <property type="match status" value="1"/>
</dbReference>
<sequence>MKLRWKVFLLLMIFSLVPLMVVTAISQKATKTAGNMLSHDSRTALLELSERALEVTVRNTAEIQKGLESALEFRMASMARKAEYLYVMPGPASDASLYWKKDFNDPAKAPPDLAPHDGYEIRHMDGQVTPYSISLEYPVIAAAPGVNPDEHPVDKAVLASLRDEFISAYRDGESRATACIALESGLFAAYPGHGEFPDGYDPRLKPWYRAALTQTSPDNPVTWTFPMVDEVTGQVVFAASTLIHDPEGKVAGVLCMDVLLEEVLNMAAMPSSWIGKVETYDLLVQNNSDNGELGALVLAHDDYVTATRDWTGMIFTEWLDSQDKEIFHTVLKSMEQGNTGVARLRCKGKDSIWAFAPVGRKYYKLLVTPMSSINSSINKANEVVESLTRKHLLVNFIAACWALLLGVIGAMIISRLFTTHIHQMIDAVKRLARGDFSVHMDFEISDERGELITAFNEMVPRLRENVRLKKALELAHEVQQNLLPVDAPLVTGLDIAGAIVYSDETGGDYYDYLEFDETNDHKITVVVGDVSGHGIPSALLMTTARALFRQRSSMRGSITSIVSDVNKLLTRDVGLSGRFMTLFYMDLDTQKKQVKWLRAGHDPALVLDSNTGEFSELDGEGIFLGGIEDYEYKEYERKIHAGQIIAVGTDGVWEARNQQGDMFGKEAFKKIIADNAHESAQVIMDKVFEAVEAFRLPVHQEDDITLVIIKVLK</sequence>
<dbReference type="GO" id="GO:0007165">
    <property type="term" value="P:signal transduction"/>
    <property type="evidence" value="ECO:0007669"/>
    <property type="project" value="InterPro"/>
</dbReference>
<keyword evidence="1" id="KW-0378">Hydrolase</keyword>
<protein>
    <submittedName>
        <fullName evidence="4">Protein serine/threonine phosphatase</fullName>
    </submittedName>
</protein>
<evidence type="ECO:0000256" key="2">
    <source>
        <dbReference type="SAM" id="Phobius"/>
    </source>
</evidence>
<dbReference type="EMBL" id="CP001322">
    <property type="protein sequence ID" value="ACL03569.1"/>
    <property type="molecule type" value="Genomic_DNA"/>
</dbReference>
<evidence type="ECO:0000313" key="5">
    <source>
        <dbReference type="Proteomes" id="UP000000739"/>
    </source>
</evidence>
<dbReference type="InterPro" id="IPR052016">
    <property type="entry name" value="Bact_Sigma-Reg"/>
</dbReference>
<dbReference type="SUPFAM" id="SSF158472">
    <property type="entry name" value="HAMP domain-like"/>
    <property type="match status" value="1"/>
</dbReference>
<keyword evidence="2" id="KW-1133">Transmembrane helix</keyword>
<dbReference type="RefSeq" id="WP_012611001.1">
    <property type="nucleotide sequence ID" value="NC_011768.1"/>
</dbReference>
<dbReference type="PANTHER" id="PTHR43156:SF2">
    <property type="entry name" value="STAGE II SPORULATION PROTEIN E"/>
    <property type="match status" value="1"/>
</dbReference>
<organism evidence="4 5">
    <name type="scientific">Desulfatibacillum aliphaticivorans</name>
    <dbReference type="NCBI Taxonomy" id="218208"/>
    <lineage>
        <taxon>Bacteria</taxon>
        <taxon>Pseudomonadati</taxon>
        <taxon>Thermodesulfobacteriota</taxon>
        <taxon>Desulfobacteria</taxon>
        <taxon>Desulfobacterales</taxon>
        <taxon>Desulfatibacillaceae</taxon>
        <taxon>Desulfatibacillum</taxon>
    </lineage>
</organism>
<dbReference type="InterPro" id="IPR036457">
    <property type="entry name" value="PPM-type-like_dom_sf"/>
</dbReference>
<dbReference type="eggNOG" id="COG2972">
    <property type="taxonomic scope" value="Bacteria"/>
</dbReference>
<name>B8FEP2_DESAL</name>
<dbReference type="AlphaFoldDB" id="B8FEP2"/>
<dbReference type="CDD" id="cd06225">
    <property type="entry name" value="HAMP"/>
    <property type="match status" value="1"/>
</dbReference>
<evidence type="ECO:0000259" key="3">
    <source>
        <dbReference type="PROSITE" id="PS50885"/>
    </source>
</evidence>
<dbReference type="GO" id="GO:0016020">
    <property type="term" value="C:membrane"/>
    <property type="evidence" value="ECO:0007669"/>
    <property type="project" value="InterPro"/>
</dbReference>
<evidence type="ECO:0000313" key="4">
    <source>
        <dbReference type="EMBL" id="ACL03569.1"/>
    </source>
</evidence>